<accession>A0AAV9PUR4</accession>
<feature type="compositionally biased region" description="Polar residues" evidence="1">
    <location>
        <begin position="274"/>
        <end position="285"/>
    </location>
</feature>
<name>A0AAV9PUR4_9PEZI</name>
<dbReference type="PANTHER" id="PTHR37014:SF10">
    <property type="entry name" value="RICH PROTEIN MS8, PUTATIVE (AFU_ORTHOLOGUE AFUA_7G05650)-RELATED"/>
    <property type="match status" value="1"/>
</dbReference>
<dbReference type="EMBL" id="JAXLQG010000025">
    <property type="protein sequence ID" value="KAK5528718.1"/>
    <property type="molecule type" value="Genomic_DNA"/>
</dbReference>
<comment type="caution">
    <text evidence="2">The sequence shown here is derived from an EMBL/GenBank/DDBJ whole genome shotgun (WGS) entry which is preliminary data.</text>
</comment>
<dbReference type="PANTHER" id="PTHR37014">
    <property type="entry name" value="EXPRESSION LETHALITY PROTEIN HEL10, PUTATIVE (AFU_ORTHOLOGUE AFUA_1G06580)-RELATED"/>
    <property type="match status" value="1"/>
</dbReference>
<evidence type="ECO:0000256" key="1">
    <source>
        <dbReference type="SAM" id="MobiDB-lite"/>
    </source>
</evidence>
<feature type="compositionally biased region" description="Low complexity" evidence="1">
    <location>
        <begin position="121"/>
        <end position="152"/>
    </location>
</feature>
<sequence length="285" mass="31346">MPGHLPPQMLCTRYPEWPEQAKPRVLTRPSPSCIIWRGVIFSYEAKVLVPTQYSCYPRGTILILIRHHPTPKQKRIFSQYQTQSSQLFLTQPILNFTYAHNNSTMSGYDSYYSQGYQNQNQNQNQYSSYNQPASTSYSSSSYPSDGFSGSGSQSNPYQTQQSYYYQDNRAPHDQYDGSNNSYYNSSSQPTPTPLPGQEADRGMMGAMAGGAAGAFGGHKAGHGFLGSIGGAIIGSLAEDYAKKNKKNKNKHHHHKAGSSHSNSNSMMGGGGSLGSTASSFFNRKN</sequence>
<gene>
    <name evidence="2" type="ORF">LTR25_010331</name>
</gene>
<keyword evidence="3" id="KW-1185">Reference proteome</keyword>
<evidence type="ECO:0000313" key="3">
    <source>
        <dbReference type="Proteomes" id="UP001345827"/>
    </source>
</evidence>
<dbReference type="AlphaFoldDB" id="A0AAV9PUR4"/>
<dbReference type="Proteomes" id="UP001345827">
    <property type="component" value="Unassembled WGS sequence"/>
</dbReference>
<protein>
    <recommendedName>
        <fullName evidence="4">Glycine zipper 2TM domain-containing protein</fullName>
    </recommendedName>
</protein>
<feature type="region of interest" description="Disordered" evidence="1">
    <location>
        <begin position="121"/>
        <end position="202"/>
    </location>
</feature>
<feature type="region of interest" description="Disordered" evidence="1">
    <location>
        <begin position="243"/>
        <end position="285"/>
    </location>
</feature>
<reference evidence="2 3" key="1">
    <citation type="submission" date="2023-06" db="EMBL/GenBank/DDBJ databases">
        <title>Black Yeasts Isolated from many extreme environments.</title>
        <authorList>
            <person name="Coleine C."/>
            <person name="Stajich J.E."/>
            <person name="Selbmann L."/>
        </authorList>
    </citation>
    <scope>NUCLEOTIDE SEQUENCE [LARGE SCALE GENOMIC DNA]</scope>
    <source>
        <strain evidence="2 3">CCFEE 5887</strain>
    </source>
</reference>
<feature type="compositionally biased region" description="Low complexity" evidence="1">
    <location>
        <begin position="178"/>
        <end position="187"/>
    </location>
</feature>
<proteinExistence type="predicted"/>
<feature type="compositionally biased region" description="Polar residues" evidence="1">
    <location>
        <begin position="153"/>
        <end position="165"/>
    </location>
</feature>
<organism evidence="2 3">
    <name type="scientific">Vermiconidia calcicola</name>
    <dbReference type="NCBI Taxonomy" id="1690605"/>
    <lineage>
        <taxon>Eukaryota</taxon>
        <taxon>Fungi</taxon>
        <taxon>Dikarya</taxon>
        <taxon>Ascomycota</taxon>
        <taxon>Pezizomycotina</taxon>
        <taxon>Dothideomycetes</taxon>
        <taxon>Dothideomycetidae</taxon>
        <taxon>Mycosphaerellales</taxon>
        <taxon>Extremaceae</taxon>
        <taxon>Vermiconidia</taxon>
    </lineage>
</organism>
<evidence type="ECO:0000313" key="2">
    <source>
        <dbReference type="EMBL" id="KAK5528718.1"/>
    </source>
</evidence>
<evidence type="ECO:0008006" key="4">
    <source>
        <dbReference type="Google" id="ProtNLM"/>
    </source>
</evidence>
<feature type="compositionally biased region" description="Basic residues" evidence="1">
    <location>
        <begin position="243"/>
        <end position="257"/>
    </location>
</feature>